<dbReference type="GO" id="GO:0005739">
    <property type="term" value="C:mitochondrion"/>
    <property type="evidence" value="ECO:0007669"/>
    <property type="project" value="UniProtKB-SubCell"/>
</dbReference>
<dbReference type="SUPFAM" id="SSF47694">
    <property type="entry name" value="Cytochrome c oxidase subunit h"/>
    <property type="match status" value="1"/>
</dbReference>
<protein>
    <submittedName>
        <fullName evidence="4">Cytochrome c oxidase assembly factor 6</fullName>
    </submittedName>
</protein>
<evidence type="ECO:0000256" key="3">
    <source>
        <dbReference type="ARBA" id="ARBA00023157"/>
    </source>
</evidence>
<dbReference type="InterPro" id="IPR048280">
    <property type="entry name" value="COX6B-like"/>
</dbReference>
<proteinExistence type="predicted"/>
<reference evidence="4" key="1">
    <citation type="submission" date="2017-02" db="UniProtKB">
        <authorList>
            <consortium name="WormBaseParasite"/>
        </authorList>
    </citation>
    <scope>IDENTIFICATION</scope>
</reference>
<evidence type="ECO:0000313" key="4">
    <source>
        <dbReference type="WBParaSite" id="ASIM_0001267301-mRNA-1"/>
    </source>
</evidence>
<keyword evidence="2" id="KW-0496">Mitochondrion</keyword>
<dbReference type="InterPro" id="IPR036549">
    <property type="entry name" value="CX6/COA6-like_sf"/>
</dbReference>
<comment type="subcellular location">
    <subcellularLocation>
        <location evidence="1">Mitochondrion</location>
    </subcellularLocation>
</comment>
<dbReference type="PROSITE" id="PS51808">
    <property type="entry name" value="CHCH"/>
    <property type="match status" value="1"/>
</dbReference>
<dbReference type="AlphaFoldDB" id="A0A0M3JWK3"/>
<accession>A0A0M3JWK3</accession>
<dbReference type="WBParaSite" id="ASIM_0001267301-mRNA-1">
    <property type="protein sequence ID" value="ASIM_0001267301-mRNA-1"/>
    <property type="gene ID" value="ASIM_0001267301"/>
</dbReference>
<sequence length="51" mass="6296">LECFDRNNGDETKCREERKRFDRDCPASWVSHFTSLMRVSFRKLRSNFFYN</sequence>
<dbReference type="Pfam" id="PF02297">
    <property type="entry name" value="COX6B"/>
    <property type="match status" value="1"/>
</dbReference>
<evidence type="ECO:0000256" key="2">
    <source>
        <dbReference type="ARBA" id="ARBA00023128"/>
    </source>
</evidence>
<organism evidence="4">
    <name type="scientific">Anisakis simplex</name>
    <name type="common">Herring worm</name>
    <dbReference type="NCBI Taxonomy" id="6269"/>
    <lineage>
        <taxon>Eukaryota</taxon>
        <taxon>Metazoa</taxon>
        <taxon>Ecdysozoa</taxon>
        <taxon>Nematoda</taxon>
        <taxon>Chromadorea</taxon>
        <taxon>Rhabditida</taxon>
        <taxon>Spirurina</taxon>
        <taxon>Ascaridomorpha</taxon>
        <taxon>Ascaridoidea</taxon>
        <taxon>Anisakidae</taxon>
        <taxon>Anisakis</taxon>
        <taxon>Anisakis simplex complex</taxon>
    </lineage>
</organism>
<keyword evidence="3" id="KW-1015">Disulfide bond</keyword>
<name>A0A0M3JWK3_ANISI</name>
<dbReference type="Gene3D" id="1.10.10.140">
    <property type="entry name" value="Cytochrome c oxidase, subunit VIb"/>
    <property type="match status" value="1"/>
</dbReference>
<evidence type="ECO:0000256" key="1">
    <source>
        <dbReference type="ARBA" id="ARBA00004173"/>
    </source>
</evidence>